<evidence type="ECO:0000256" key="5">
    <source>
        <dbReference type="ARBA" id="ARBA00022679"/>
    </source>
</evidence>
<dbReference type="GO" id="GO:0008982">
    <property type="term" value="F:protein-N(PI)-phosphohistidine-sugar phosphotransferase activity"/>
    <property type="evidence" value="ECO:0007669"/>
    <property type="project" value="InterPro"/>
</dbReference>
<dbReference type="PROSITE" id="PS01035">
    <property type="entry name" value="PTS_EIIB_TYPE_1_CYS"/>
    <property type="match status" value="1"/>
</dbReference>
<reference evidence="15 16" key="1">
    <citation type="submission" date="2017-03" db="EMBL/GenBank/DDBJ databases">
        <title>Genome sequence of Lactobacillus kimchii KACC 12383.</title>
        <authorList>
            <person name="Chun J."/>
        </authorList>
    </citation>
    <scope>NUCLEOTIDE SEQUENCE [LARGE SCALE GENOMIC DNA]</scope>
    <source>
        <strain evidence="15 16">KACC 12383</strain>
    </source>
</reference>
<dbReference type="NCBIfam" id="TIGR00826">
    <property type="entry name" value="EIIB_glc"/>
    <property type="match status" value="1"/>
</dbReference>
<comment type="caution">
    <text evidence="15">The sequence shown here is derived from an EMBL/GenBank/DDBJ whole genome shotgun (WGS) entry which is preliminary data.</text>
</comment>
<keyword evidence="3" id="KW-1003">Cell membrane</keyword>
<evidence type="ECO:0000256" key="9">
    <source>
        <dbReference type="ARBA" id="ARBA00022989"/>
    </source>
</evidence>
<dbReference type="SUPFAM" id="SSF55604">
    <property type="entry name" value="Glucose permease domain IIB"/>
    <property type="match status" value="1"/>
</dbReference>
<keyword evidence="8" id="KW-0418">Kinase</keyword>
<dbReference type="InterPro" id="IPR050429">
    <property type="entry name" value="PTS_Glucose_EIICBA"/>
</dbReference>
<evidence type="ECO:0000256" key="2">
    <source>
        <dbReference type="ARBA" id="ARBA00022448"/>
    </source>
</evidence>
<feature type="transmembrane region" description="Helical" evidence="12">
    <location>
        <begin position="87"/>
        <end position="109"/>
    </location>
</feature>
<evidence type="ECO:0000256" key="4">
    <source>
        <dbReference type="ARBA" id="ARBA00022597"/>
    </source>
</evidence>
<dbReference type="GO" id="GO:0005886">
    <property type="term" value="C:plasma membrane"/>
    <property type="evidence" value="ECO:0007669"/>
    <property type="project" value="UniProtKB-SubCell"/>
</dbReference>
<evidence type="ECO:0000256" key="3">
    <source>
        <dbReference type="ARBA" id="ARBA00022475"/>
    </source>
</evidence>
<dbReference type="PROSITE" id="PS51103">
    <property type="entry name" value="PTS_EIIC_TYPE_1"/>
    <property type="match status" value="1"/>
</dbReference>
<dbReference type="Proteomes" id="UP000196649">
    <property type="component" value="Unassembled WGS sequence"/>
</dbReference>
<feature type="transmembrane region" description="Helical" evidence="12">
    <location>
        <begin position="180"/>
        <end position="206"/>
    </location>
</feature>
<dbReference type="PANTHER" id="PTHR30009:SF24">
    <property type="entry name" value="PTS SYSTEM, IIBC COMPONENT"/>
    <property type="match status" value="1"/>
</dbReference>
<dbReference type="GO" id="GO:0090563">
    <property type="term" value="F:protein-phosphocysteine-sugar phosphotransferase activity"/>
    <property type="evidence" value="ECO:0007669"/>
    <property type="project" value="TreeGrafter"/>
</dbReference>
<dbReference type="InterPro" id="IPR001996">
    <property type="entry name" value="PTS_IIB_1"/>
</dbReference>
<feature type="active site" description="Phosphocysteine intermediate; for EIIB activity" evidence="11">
    <location>
        <position position="445"/>
    </location>
</feature>
<dbReference type="EMBL" id="MXAL01000002">
    <property type="protein sequence ID" value="OWF33785.1"/>
    <property type="molecule type" value="Genomic_DNA"/>
</dbReference>
<evidence type="ECO:0000256" key="10">
    <source>
        <dbReference type="ARBA" id="ARBA00023136"/>
    </source>
</evidence>
<evidence type="ECO:0000256" key="11">
    <source>
        <dbReference type="PROSITE-ProRule" id="PRU00421"/>
    </source>
</evidence>
<keyword evidence="7 12" id="KW-0812">Transmembrane</keyword>
<feature type="transmembrane region" description="Helical" evidence="12">
    <location>
        <begin position="55"/>
        <end position="80"/>
    </location>
</feature>
<dbReference type="PANTHER" id="PTHR30009">
    <property type="entry name" value="CYTOCHROME C-TYPE SYNTHESIS PROTEIN AND PTS TRANSMEMBRANE COMPONENT"/>
    <property type="match status" value="1"/>
</dbReference>
<keyword evidence="4" id="KW-0762">Sugar transport</keyword>
<comment type="subcellular location">
    <subcellularLocation>
        <location evidence="1">Cell membrane</location>
        <topology evidence="1">Multi-pass membrane protein</topology>
    </subcellularLocation>
</comment>
<keyword evidence="10 12" id="KW-0472">Membrane</keyword>
<dbReference type="Pfam" id="PF02378">
    <property type="entry name" value="PTS_EIIC"/>
    <property type="match status" value="1"/>
</dbReference>
<evidence type="ECO:0000256" key="12">
    <source>
        <dbReference type="SAM" id="Phobius"/>
    </source>
</evidence>
<dbReference type="InterPro" id="IPR003352">
    <property type="entry name" value="PTS_EIIC"/>
</dbReference>
<feature type="transmembrane region" description="Helical" evidence="12">
    <location>
        <begin position="293"/>
        <end position="309"/>
    </location>
</feature>
<feature type="transmembrane region" description="Helical" evidence="12">
    <location>
        <begin position="262"/>
        <end position="281"/>
    </location>
</feature>
<feature type="transmembrane region" description="Helical" evidence="12">
    <location>
        <begin position="315"/>
        <end position="338"/>
    </location>
</feature>
<dbReference type="RefSeq" id="WP_054642370.1">
    <property type="nucleotide sequence ID" value="NZ_LNUB01000010.1"/>
</dbReference>
<dbReference type="PROSITE" id="PS51098">
    <property type="entry name" value="PTS_EIIB_TYPE_1"/>
    <property type="match status" value="1"/>
</dbReference>
<feature type="transmembrane region" description="Helical" evidence="12">
    <location>
        <begin position="218"/>
        <end position="242"/>
    </location>
</feature>
<dbReference type="GO" id="GO:0009401">
    <property type="term" value="P:phosphoenolpyruvate-dependent sugar phosphotransferase system"/>
    <property type="evidence" value="ECO:0007669"/>
    <property type="project" value="UniProtKB-KW"/>
</dbReference>
<dbReference type="Gene3D" id="3.30.1360.60">
    <property type="entry name" value="Glucose permease domain IIB"/>
    <property type="match status" value="1"/>
</dbReference>
<dbReference type="EC" id="2.7.1.191" evidence="15"/>
<dbReference type="Pfam" id="PF00367">
    <property type="entry name" value="PTS_EIIB"/>
    <property type="match status" value="1"/>
</dbReference>
<name>A0A210PBA1_9LACO</name>
<evidence type="ECO:0000256" key="7">
    <source>
        <dbReference type="ARBA" id="ARBA00022692"/>
    </source>
</evidence>
<evidence type="ECO:0000256" key="8">
    <source>
        <dbReference type="ARBA" id="ARBA00022777"/>
    </source>
</evidence>
<feature type="transmembrane region" description="Helical" evidence="12">
    <location>
        <begin position="154"/>
        <end position="174"/>
    </location>
</feature>
<evidence type="ECO:0000313" key="15">
    <source>
        <dbReference type="EMBL" id="OWF33785.1"/>
    </source>
</evidence>
<keyword evidence="2" id="KW-0813">Transport</keyword>
<evidence type="ECO:0000256" key="1">
    <source>
        <dbReference type="ARBA" id="ARBA00004651"/>
    </source>
</evidence>
<accession>A0A210PBA1</accession>
<evidence type="ECO:0000313" key="16">
    <source>
        <dbReference type="Proteomes" id="UP000196649"/>
    </source>
</evidence>
<keyword evidence="9 12" id="KW-1133">Transmembrane helix</keyword>
<feature type="domain" description="PTS EIIC type-1" evidence="14">
    <location>
        <begin position="1"/>
        <end position="404"/>
    </location>
</feature>
<dbReference type="InterPro" id="IPR018113">
    <property type="entry name" value="PTrfase_EIIB_Cys"/>
</dbReference>
<keyword evidence="5 15" id="KW-0808">Transferase</keyword>
<dbReference type="GO" id="GO:0016301">
    <property type="term" value="F:kinase activity"/>
    <property type="evidence" value="ECO:0007669"/>
    <property type="project" value="UniProtKB-KW"/>
</dbReference>
<evidence type="ECO:0000259" key="13">
    <source>
        <dbReference type="PROSITE" id="PS51098"/>
    </source>
</evidence>
<feature type="transmembrane region" description="Helical" evidence="12">
    <location>
        <begin position="115"/>
        <end position="133"/>
    </location>
</feature>
<dbReference type="CDD" id="cd00212">
    <property type="entry name" value="PTS_IIB_glc"/>
    <property type="match status" value="1"/>
</dbReference>
<feature type="transmembrane region" description="Helical" evidence="12">
    <location>
        <begin position="345"/>
        <end position="362"/>
    </location>
</feature>
<evidence type="ECO:0000256" key="6">
    <source>
        <dbReference type="ARBA" id="ARBA00022683"/>
    </source>
</evidence>
<proteinExistence type="predicted"/>
<dbReference type="AlphaFoldDB" id="A0A210PBA1"/>
<sequence length="502" mass="54068">MFKKFSQLGRAFMLPIAILPAAGLLLGLGGALTNDAAVKAYPFLSMPWLQTILKIMNFAGSAVFNNIALIFAIGIAVGLANGDKGTAGLAAGVSFLVYTATIAGFIQMFSPKGTTIDTGVVGSIVIGGMVAYLHNRYRKIELPQFLGFFGGSRFIPIITSFTAIFIGALFFMIWPPVQGWLVIVGHNIAKMGSIGTFFYGFLLRLLGAVGLHHTIYPLFWYTSLGGTATVAGHTVVGAQNIFFAQLADANHVGLFTYGTRFFAGRFATMMFGLPAAALAMYHCLPKKNRKKDGGLYLSGGLTSFLTGITEPLEYTFLFVAPWLYVIHAFLDGLSFYFADILNIRIGNSFSGGLIDYLLFGVLQGKDKTNWPTVLWFGLIWAVVYYVVFRFCITKFHVAIPGMENDDTSPSTDKSSADKNSNLHDQSQQIIGALGGAENIQSVEACATRLRIAVADNTKVDKKVLKDLGATAVLDVSGGLQAVYGGKADLYSQEINGILGTDE</sequence>
<feature type="domain" description="PTS EIIB type-1" evidence="13">
    <location>
        <begin position="423"/>
        <end position="502"/>
    </location>
</feature>
<dbReference type="InterPro" id="IPR036878">
    <property type="entry name" value="Glu_permease_IIB"/>
</dbReference>
<protein>
    <submittedName>
        <fullName evidence="15">Protein-N(Pi)-phosphohistidine--sugar phosphotransferase</fullName>
        <ecNumber evidence="15">2.7.1.191</ecNumber>
    </submittedName>
</protein>
<feature type="transmembrane region" description="Helical" evidence="12">
    <location>
        <begin position="374"/>
        <end position="392"/>
    </location>
</feature>
<organism evidence="15 16">
    <name type="scientific">Companilactobacillus kimchii</name>
    <dbReference type="NCBI Taxonomy" id="2801452"/>
    <lineage>
        <taxon>Bacteria</taxon>
        <taxon>Bacillati</taxon>
        <taxon>Bacillota</taxon>
        <taxon>Bacilli</taxon>
        <taxon>Lactobacillales</taxon>
        <taxon>Lactobacillaceae</taxon>
        <taxon>Companilactobacillus</taxon>
    </lineage>
</organism>
<gene>
    <name evidence="15" type="primary">ptsG</name>
    <name evidence="15" type="ORF">LKACC12383_00389</name>
</gene>
<evidence type="ECO:0000259" key="14">
    <source>
        <dbReference type="PROSITE" id="PS51103"/>
    </source>
</evidence>
<keyword evidence="6" id="KW-0598">Phosphotransferase system</keyword>
<dbReference type="InterPro" id="IPR013013">
    <property type="entry name" value="PTS_EIIC_1"/>
</dbReference>